<dbReference type="InterPro" id="IPR036412">
    <property type="entry name" value="HAD-like_sf"/>
</dbReference>
<keyword evidence="2" id="KW-1185">Reference proteome</keyword>
<dbReference type="SUPFAM" id="SSF56784">
    <property type="entry name" value="HAD-like"/>
    <property type="match status" value="1"/>
</dbReference>
<protein>
    <recommendedName>
        <fullName evidence="3">Hydrolase</fullName>
    </recommendedName>
</protein>
<dbReference type="NCBIfam" id="NF046079">
    <property type="entry name" value="HAD_phos_BT0820"/>
    <property type="match status" value="1"/>
</dbReference>
<dbReference type="RefSeq" id="WP_269878370.1">
    <property type="nucleotide sequence ID" value="NZ_JAPZVM010000008.1"/>
</dbReference>
<organism evidence="1 2">
    <name type="scientific">Phocaeicola acetigenes</name>
    <dbReference type="NCBI Taxonomy" id="3016083"/>
    <lineage>
        <taxon>Bacteria</taxon>
        <taxon>Pseudomonadati</taxon>
        <taxon>Bacteroidota</taxon>
        <taxon>Bacteroidia</taxon>
        <taxon>Bacteroidales</taxon>
        <taxon>Bacteroidaceae</taxon>
        <taxon>Phocaeicola</taxon>
    </lineage>
</organism>
<dbReference type="Proteomes" id="UP001141933">
    <property type="component" value="Unassembled WGS sequence"/>
</dbReference>
<sequence>MIIAIDFDGTLVEHKYPEIGREIPFAFETLRRLQQDRHRLILWTVREGRLLDEALAFCRERGIEFYAVNRDYPEEEKGANRHYSRKLKADLFIDDRNLGGLPDWGTIYEMVTQKLSYEDLMRKYEEESYYDPPKKKGFFARVFGKQK</sequence>
<name>A0ABT4PJ40_9BACT</name>
<evidence type="ECO:0008006" key="3">
    <source>
        <dbReference type="Google" id="ProtNLM"/>
    </source>
</evidence>
<reference evidence="1" key="1">
    <citation type="submission" date="2022-12" db="EMBL/GenBank/DDBJ databases">
        <title>Phocaeicola acetigenes sp. nov., isolated feces from a healthy human.</title>
        <authorList>
            <person name="Do H."/>
            <person name="Ha Y.B."/>
            <person name="Kim J.-S."/>
            <person name="Suh M.K."/>
            <person name="Kim H.S."/>
            <person name="Lee J.-S."/>
        </authorList>
    </citation>
    <scope>NUCLEOTIDE SEQUENCE</scope>
    <source>
        <strain evidence="1">KGMB11183</strain>
    </source>
</reference>
<evidence type="ECO:0000313" key="1">
    <source>
        <dbReference type="EMBL" id="MCZ8373075.1"/>
    </source>
</evidence>
<dbReference type="EMBL" id="JAPZVM010000008">
    <property type="protein sequence ID" value="MCZ8373075.1"/>
    <property type="molecule type" value="Genomic_DNA"/>
</dbReference>
<accession>A0ABT4PJ40</accession>
<gene>
    <name evidence="1" type="ORF">O6P32_10210</name>
</gene>
<comment type="caution">
    <text evidence="1">The sequence shown here is derived from an EMBL/GenBank/DDBJ whole genome shotgun (WGS) entry which is preliminary data.</text>
</comment>
<evidence type="ECO:0000313" key="2">
    <source>
        <dbReference type="Proteomes" id="UP001141933"/>
    </source>
</evidence>
<dbReference type="Gene3D" id="3.40.50.1000">
    <property type="entry name" value="HAD superfamily/HAD-like"/>
    <property type="match status" value="1"/>
</dbReference>
<dbReference type="InterPro" id="IPR023214">
    <property type="entry name" value="HAD_sf"/>
</dbReference>
<dbReference type="PIRSF" id="PIRSF020079">
    <property type="entry name" value="UCP020079"/>
    <property type="match status" value="1"/>
</dbReference>
<dbReference type="InterPro" id="IPR016769">
    <property type="entry name" value="Phage_SP01_Orf1"/>
</dbReference>
<proteinExistence type="predicted"/>